<evidence type="ECO:0008006" key="6">
    <source>
        <dbReference type="Google" id="ProtNLM"/>
    </source>
</evidence>
<dbReference type="Proteomes" id="UP000501802">
    <property type="component" value="Chromosome"/>
</dbReference>
<keyword evidence="5" id="KW-1185">Reference proteome</keyword>
<keyword evidence="2" id="KW-1133">Transmembrane helix</keyword>
<dbReference type="KEGG" id="spib:G8759_10965"/>
<keyword evidence="2" id="KW-0472">Membrane</keyword>
<sequence>MKPFYQLLITLLLLLTSQLVQAQTSASNIRLRTDATVRKVIIEYELPQVLPDDSIYIELETASGRIIRPISVNGDVGKAIKPGKTKLIAWDVVRDNVRINEDVKVLLRVARMVTVASPATVAAAPPTVKTTTPVTEAPRPTTDRVAEPGSVVRKPSPLPLIGWIATAGLTGYATVLALGINKDVDEYNSKPFADDAADLQRFNDLKEKVNKNKSTFTIVAGAAAAVAIANVIYTIVAKPKPARTSLLIQSGNRITSVGLSRRF</sequence>
<dbReference type="AlphaFoldDB" id="A0A6G9AL21"/>
<evidence type="ECO:0000313" key="4">
    <source>
        <dbReference type="EMBL" id="QIP13110.1"/>
    </source>
</evidence>
<feature type="transmembrane region" description="Helical" evidence="2">
    <location>
        <begin position="216"/>
        <end position="236"/>
    </location>
</feature>
<feature type="compositionally biased region" description="Low complexity" evidence="1">
    <location>
        <begin position="126"/>
        <end position="138"/>
    </location>
</feature>
<proteinExistence type="predicted"/>
<reference evidence="4 5" key="1">
    <citation type="submission" date="2020-03" db="EMBL/GenBank/DDBJ databases">
        <authorList>
            <person name="Kim M.K."/>
        </authorList>
    </citation>
    <scope>NUCLEOTIDE SEQUENCE [LARGE SCALE GENOMIC DNA]</scope>
    <source>
        <strain evidence="4 5">BT328</strain>
    </source>
</reference>
<evidence type="ECO:0000256" key="2">
    <source>
        <dbReference type="SAM" id="Phobius"/>
    </source>
</evidence>
<keyword evidence="3" id="KW-0732">Signal</keyword>
<gene>
    <name evidence="4" type="ORF">G8759_10965</name>
</gene>
<feature type="signal peptide" evidence="3">
    <location>
        <begin position="1"/>
        <end position="22"/>
    </location>
</feature>
<dbReference type="EMBL" id="CP050063">
    <property type="protein sequence ID" value="QIP13110.1"/>
    <property type="molecule type" value="Genomic_DNA"/>
</dbReference>
<protein>
    <recommendedName>
        <fullName evidence="6">DUF5683 domain-containing protein</fullName>
    </recommendedName>
</protein>
<dbReference type="RefSeq" id="WP_167207870.1">
    <property type="nucleotide sequence ID" value="NZ_CP050063.1"/>
</dbReference>
<evidence type="ECO:0000256" key="1">
    <source>
        <dbReference type="SAM" id="MobiDB-lite"/>
    </source>
</evidence>
<feature type="transmembrane region" description="Helical" evidence="2">
    <location>
        <begin position="160"/>
        <end position="180"/>
    </location>
</feature>
<feature type="chain" id="PRO_5026245761" description="DUF5683 domain-containing protein" evidence="3">
    <location>
        <begin position="23"/>
        <end position="263"/>
    </location>
</feature>
<keyword evidence="2" id="KW-0812">Transmembrane</keyword>
<name>A0A6G9AL21_9BACT</name>
<evidence type="ECO:0000313" key="5">
    <source>
        <dbReference type="Proteomes" id="UP000501802"/>
    </source>
</evidence>
<feature type="region of interest" description="Disordered" evidence="1">
    <location>
        <begin position="126"/>
        <end position="150"/>
    </location>
</feature>
<accession>A0A6G9AL21</accession>
<organism evidence="4 5">
    <name type="scientific">Spirosoma aureum</name>
    <dbReference type="NCBI Taxonomy" id="2692134"/>
    <lineage>
        <taxon>Bacteria</taxon>
        <taxon>Pseudomonadati</taxon>
        <taxon>Bacteroidota</taxon>
        <taxon>Cytophagia</taxon>
        <taxon>Cytophagales</taxon>
        <taxon>Cytophagaceae</taxon>
        <taxon>Spirosoma</taxon>
    </lineage>
</organism>
<evidence type="ECO:0000256" key="3">
    <source>
        <dbReference type="SAM" id="SignalP"/>
    </source>
</evidence>